<feature type="region of interest" description="Disordered" evidence="1">
    <location>
        <begin position="380"/>
        <end position="474"/>
    </location>
</feature>
<keyword evidence="3" id="KW-1185">Reference proteome</keyword>
<sequence>MGNRTILAYFLSILGASLLFFGIASAGSFAAENLFFGKRFGEHTYAGPFNLSKQTDKEAEVKLTSELLGMQDQLQADLLYQDAIIPLPSEIVDYNPSATIEQAQSEEENALISTISQDGLRTLLHQQLPMLSFSDTEIQSIARGISEKLESGIMPQSIILTDYLESTQTLTEIASATTSVDGLTAPMLDLIDELDGFEIEAKTPFSLLEFIENTQAGLLDEDELTILASTLYQASLQTNFWIEDRTIRRELTQGVEPGFEAAINAQIGLDYVMTNPNYTSYTVRAKWDSEALAITIEGMPLRYEYTPYVAESNRFEPKTVVQYSENLSQGQVLNAVPGKEGFEIIVQRRISEDGSLLTNEPVSEDFYPPVSRVEQRPLIEADVPAENTPGTNSSGTDGNVNDTNTNPSNGEANTGKDPSNQSNSDESSSNENKPSGSNDSSNNPNNSLGKENGNKTPMPGDDDYLYDKGGNLIK</sequence>
<reference evidence="2 3" key="1">
    <citation type="submission" date="2023-01" db="EMBL/GenBank/DDBJ databases">
        <title>Sporosarcina sp. nov., isolated from Korean tranditional fermented seafood 'Jeotgal'.</title>
        <authorList>
            <person name="Yang A.-I."/>
        </authorList>
    </citation>
    <scope>NUCLEOTIDE SEQUENCE [LARGE SCALE GENOMIC DNA]</scope>
    <source>
        <strain evidence="2 3">B2O-1</strain>
    </source>
</reference>
<feature type="compositionally biased region" description="Low complexity" evidence="1">
    <location>
        <begin position="417"/>
        <end position="447"/>
    </location>
</feature>
<organism evidence="2 3">
    <name type="scientific">Sporosarcina jeotgali</name>
    <dbReference type="NCBI Taxonomy" id="3020056"/>
    <lineage>
        <taxon>Bacteria</taxon>
        <taxon>Bacillati</taxon>
        <taxon>Bacillota</taxon>
        <taxon>Bacilli</taxon>
        <taxon>Bacillales</taxon>
        <taxon>Caryophanaceae</taxon>
        <taxon>Sporosarcina</taxon>
    </lineage>
</organism>
<evidence type="ECO:0008006" key="4">
    <source>
        <dbReference type="Google" id="ProtNLM"/>
    </source>
</evidence>
<dbReference type="EMBL" id="CP116341">
    <property type="protein sequence ID" value="WOV82944.1"/>
    <property type="molecule type" value="Genomic_DNA"/>
</dbReference>
<proteinExistence type="predicted"/>
<evidence type="ECO:0000256" key="1">
    <source>
        <dbReference type="SAM" id="MobiDB-lite"/>
    </source>
</evidence>
<feature type="compositionally biased region" description="Low complexity" evidence="1">
    <location>
        <begin position="395"/>
        <end position="406"/>
    </location>
</feature>
<protein>
    <recommendedName>
        <fullName evidence="4">G5 domain-containing protein</fullName>
    </recommendedName>
</protein>
<evidence type="ECO:0000313" key="3">
    <source>
        <dbReference type="Proteomes" id="UP001303532"/>
    </source>
</evidence>
<dbReference type="RefSeq" id="WP_323690616.1">
    <property type="nucleotide sequence ID" value="NZ_CP116341.1"/>
</dbReference>
<dbReference type="Proteomes" id="UP001303532">
    <property type="component" value="Chromosome"/>
</dbReference>
<evidence type="ECO:0000313" key="2">
    <source>
        <dbReference type="EMBL" id="WOV82944.1"/>
    </source>
</evidence>
<gene>
    <name evidence="2" type="ORF">PGH26_08305</name>
</gene>
<name>A0ABZ0KRW9_9BACL</name>
<accession>A0ABZ0KRW9</accession>